<accession>A0A3N2QB89</accession>
<comment type="similarity">
    <text evidence="1">Belongs to the membrane fusion protein (MFP) (TC 8.A.1) family.</text>
</comment>
<evidence type="ECO:0000256" key="1">
    <source>
        <dbReference type="ARBA" id="ARBA00009477"/>
    </source>
</evidence>
<dbReference type="NCBIfam" id="TIGR01730">
    <property type="entry name" value="RND_mfp"/>
    <property type="match status" value="1"/>
</dbReference>
<dbReference type="Gene3D" id="2.40.50.100">
    <property type="match status" value="1"/>
</dbReference>
<comment type="caution">
    <text evidence="3">The sequence shown here is derived from an EMBL/GenBank/DDBJ whole genome shotgun (WGS) entry which is preliminary data.</text>
</comment>
<dbReference type="InterPro" id="IPR058792">
    <property type="entry name" value="Beta-barrel_RND_2"/>
</dbReference>
<dbReference type="RefSeq" id="WP_123663322.1">
    <property type="nucleotide sequence ID" value="NZ_RARA01000026.1"/>
</dbReference>
<protein>
    <submittedName>
        <fullName evidence="3">Efflux RND transporter periplasmic adaptor subunit</fullName>
    </submittedName>
</protein>
<dbReference type="Pfam" id="PF25954">
    <property type="entry name" value="Beta-barrel_RND_2"/>
    <property type="match status" value="1"/>
</dbReference>
<dbReference type="SUPFAM" id="SSF111369">
    <property type="entry name" value="HlyD-like secretion proteins"/>
    <property type="match status" value="1"/>
</dbReference>
<dbReference type="AlphaFoldDB" id="A0A3N2QB89"/>
<dbReference type="PANTHER" id="PTHR30469">
    <property type="entry name" value="MULTIDRUG RESISTANCE PROTEIN MDTA"/>
    <property type="match status" value="1"/>
</dbReference>
<evidence type="ECO:0000313" key="4">
    <source>
        <dbReference type="Proteomes" id="UP000270927"/>
    </source>
</evidence>
<evidence type="ECO:0000259" key="2">
    <source>
        <dbReference type="Pfam" id="PF25954"/>
    </source>
</evidence>
<feature type="domain" description="CusB-like beta-barrel" evidence="2">
    <location>
        <begin position="220"/>
        <end position="262"/>
    </location>
</feature>
<reference evidence="3 4" key="1">
    <citation type="submission" date="2018-09" db="EMBL/GenBank/DDBJ databases">
        <title>Comparative Genomics of Wolbachia-Cardinium Dual Endosymbiosis in a Plant-Parasitic Nematode.</title>
        <authorList>
            <person name="Brown A.M.V."/>
            <person name="Wasala S.K."/>
            <person name="Howe D.K."/>
            <person name="Peetz A.B."/>
            <person name="Zasada I.A."/>
            <person name="Denver D.R."/>
        </authorList>
    </citation>
    <scope>NUCLEOTIDE SEQUENCE [LARGE SCALE GENOMIC DNA]</scope>
    <source>
        <strain evidence="3 4">Pp_1</strain>
    </source>
</reference>
<name>A0A3N2QB89_9BACT</name>
<dbReference type="GO" id="GO:1990281">
    <property type="term" value="C:efflux pump complex"/>
    <property type="evidence" value="ECO:0007669"/>
    <property type="project" value="TreeGrafter"/>
</dbReference>
<dbReference type="Gene3D" id="2.40.420.20">
    <property type="match status" value="1"/>
</dbReference>
<dbReference type="PANTHER" id="PTHR30469:SF33">
    <property type="entry name" value="SLR1207 PROTEIN"/>
    <property type="match status" value="1"/>
</dbReference>
<organism evidence="3 4">
    <name type="scientific">Candidatus Cardinium hertigii</name>
    <dbReference type="NCBI Taxonomy" id="247481"/>
    <lineage>
        <taxon>Bacteria</taxon>
        <taxon>Pseudomonadati</taxon>
        <taxon>Bacteroidota</taxon>
        <taxon>Cytophagia</taxon>
        <taxon>Cytophagales</taxon>
        <taxon>Amoebophilaceae</taxon>
        <taxon>Candidatus Cardinium</taxon>
    </lineage>
</organism>
<dbReference type="GO" id="GO:0015562">
    <property type="term" value="F:efflux transmembrane transporter activity"/>
    <property type="evidence" value="ECO:0007669"/>
    <property type="project" value="TreeGrafter"/>
</dbReference>
<gene>
    <name evidence="3" type="ORF">EDM02_04305</name>
</gene>
<sequence>MRIITKLVVVLCVVAGGYFAYSKVYKRLPTVTIKTEQPTRRNIVHKKVFSGNLIPHKEIKLKTHMTGVVEKLFVRVGDYIPQGAAIARIKIQPSTKAIEDAESKLRLASIARNEARTNFLRNEQLFKKKMLAKQAYEKFVTDWEKEKENFAMAQKHLQIAQRGYTKEKGIDVNVIKATTKGTILALPAKEGSMVQETSTQSEGGTTVAIIGDMDQFMFSAQVTDLDVVYLTKGMTFEASLNAFPEEKFQVTLTTIAPKANEKGLERGDVKFDIEGTISKPKKSKIILRAGYVVLAEVIVEQVQQVLAIPDKMIQEEGHTYFVKCWNGTENINKNVVLGLSDGLYTEIKEGLTEADQLIIEE</sequence>
<dbReference type="InterPro" id="IPR006143">
    <property type="entry name" value="RND_pump_MFP"/>
</dbReference>
<keyword evidence="4" id="KW-1185">Reference proteome</keyword>
<evidence type="ECO:0000313" key="3">
    <source>
        <dbReference type="EMBL" id="ROT47083.1"/>
    </source>
</evidence>
<proteinExistence type="inferred from homology"/>
<dbReference type="EMBL" id="RARA01000026">
    <property type="protein sequence ID" value="ROT47083.1"/>
    <property type="molecule type" value="Genomic_DNA"/>
</dbReference>
<dbReference type="Gene3D" id="1.10.287.470">
    <property type="entry name" value="Helix hairpin bin"/>
    <property type="match status" value="1"/>
</dbReference>
<dbReference type="OrthoDB" id="9809068at2"/>
<dbReference type="Gene3D" id="2.40.30.170">
    <property type="match status" value="1"/>
</dbReference>
<dbReference type="Proteomes" id="UP000270927">
    <property type="component" value="Unassembled WGS sequence"/>
</dbReference>